<evidence type="ECO:0000313" key="6">
    <source>
        <dbReference type="Proteomes" id="UP000064243"/>
    </source>
</evidence>
<keyword evidence="1" id="KW-0489">Methyltransferase</keyword>
<keyword evidence="6" id="KW-1185">Reference proteome</keyword>
<keyword evidence="4" id="KW-0472">Membrane</keyword>
<dbReference type="PATRIC" id="fig|36861.3.peg.2189"/>
<dbReference type="AlphaFoldDB" id="A0A106BLM5"/>
<evidence type="ECO:0008006" key="7">
    <source>
        <dbReference type="Google" id="ProtNLM"/>
    </source>
</evidence>
<gene>
    <name evidence="5" type="ORF">ABW22_12050</name>
</gene>
<dbReference type="OrthoDB" id="5611641at2"/>
<keyword evidence="4" id="KW-1133">Transmembrane helix</keyword>
<keyword evidence="4" id="KW-0812">Transmembrane</keyword>
<name>A0A106BLM5_THIDE</name>
<dbReference type="Gene3D" id="3.40.50.150">
    <property type="entry name" value="Vaccinia Virus protein VP39"/>
    <property type="match status" value="1"/>
</dbReference>
<protein>
    <recommendedName>
        <fullName evidence="7">Class I SAM-dependent methyltransferase</fullName>
    </recommendedName>
</protein>
<comment type="caution">
    <text evidence="5">The sequence shown here is derived from an EMBL/GenBank/DDBJ whole genome shotgun (WGS) entry which is preliminary data.</text>
</comment>
<dbReference type="GO" id="GO:0016279">
    <property type="term" value="F:protein-lysine N-methyltransferase activity"/>
    <property type="evidence" value="ECO:0007669"/>
    <property type="project" value="InterPro"/>
</dbReference>
<evidence type="ECO:0000256" key="3">
    <source>
        <dbReference type="ARBA" id="ARBA00022691"/>
    </source>
</evidence>
<sequence length="252" mass="28341">MTRLPVSLQSLVIQCIALLLAALLNPLLQNPFSDQPALWQLALVQGAIAAGLSFLWRQPAWWPPLHFGFLPTILLALQASVPAWVYLAAFLLLVLFYWSSFRTRVPLYLSDRKAWQAVASLLPETQAFRFIDLGSGLGGVPLYLAPLFSQGLFYGTETAPAPWLISRLRAGFKRSRVRFMRRDYTTLDLADFDVVFAFLSPAAMPDLWRQAQAQMRSGCLFISLSFAVDTRPPDHVVTLAEGARHTLYAWRM</sequence>
<dbReference type="SUPFAM" id="SSF53335">
    <property type="entry name" value="S-adenosyl-L-methionine-dependent methyltransferases"/>
    <property type="match status" value="1"/>
</dbReference>
<dbReference type="Proteomes" id="UP000064243">
    <property type="component" value="Unassembled WGS sequence"/>
</dbReference>
<evidence type="ECO:0000256" key="2">
    <source>
        <dbReference type="ARBA" id="ARBA00022679"/>
    </source>
</evidence>
<dbReference type="InterPro" id="IPR029063">
    <property type="entry name" value="SAM-dependent_MTases_sf"/>
</dbReference>
<keyword evidence="3" id="KW-0949">S-adenosyl-L-methionine</keyword>
<dbReference type="PANTHER" id="PTHR13610:SF9">
    <property type="entry name" value="FI06469P"/>
    <property type="match status" value="1"/>
</dbReference>
<reference evidence="5 6" key="1">
    <citation type="journal article" date="2015" name="Appl. Environ. Microbiol.">
        <title>Aerobic and Anaerobic Thiosulfate Oxidation by a Cold-Adapted, Subglacial Chemoautotroph.</title>
        <authorList>
            <person name="Harrold Z.R."/>
            <person name="Skidmore M.L."/>
            <person name="Hamilton T.L."/>
            <person name="Desch L."/>
            <person name="Amada K."/>
            <person name="van Gelder W."/>
            <person name="Glover K."/>
            <person name="Roden E.E."/>
            <person name="Boyd E.S."/>
        </authorList>
    </citation>
    <scope>NUCLEOTIDE SEQUENCE [LARGE SCALE GENOMIC DNA]</scope>
    <source>
        <strain evidence="5 6">RG</strain>
    </source>
</reference>
<feature type="transmembrane region" description="Helical" evidence="4">
    <location>
        <begin position="37"/>
        <end position="56"/>
    </location>
</feature>
<evidence type="ECO:0000313" key="5">
    <source>
        <dbReference type="EMBL" id="KVW94755.1"/>
    </source>
</evidence>
<accession>A0A106BLM5</accession>
<feature type="transmembrane region" description="Helical" evidence="4">
    <location>
        <begin position="6"/>
        <end position="25"/>
    </location>
</feature>
<evidence type="ECO:0000256" key="1">
    <source>
        <dbReference type="ARBA" id="ARBA00022603"/>
    </source>
</evidence>
<keyword evidence="2" id="KW-0808">Transferase</keyword>
<dbReference type="EMBL" id="LDUG01000033">
    <property type="protein sequence ID" value="KVW94755.1"/>
    <property type="molecule type" value="Genomic_DNA"/>
</dbReference>
<dbReference type="InterPro" id="IPR026170">
    <property type="entry name" value="FAM173A/B"/>
</dbReference>
<dbReference type="GO" id="GO:0032259">
    <property type="term" value="P:methylation"/>
    <property type="evidence" value="ECO:0007669"/>
    <property type="project" value="UniProtKB-KW"/>
</dbReference>
<proteinExistence type="predicted"/>
<feature type="transmembrane region" description="Helical" evidence="4">
    <location>
        <begin position="76"/>
        <end position="98"/>
    </location>
</feature>
<organism evidence="5 6">
    <name type="scientific">Thiobacillus denitrificans</name>
    <dbReference type="NCBI Taxonomy" id="36861"/>
    <lineage>
        <taxon>Bacteria</taxon>
        <taxon>Pseudomonadati</taxon>
        <taxon>Pseudomonadota</taxon>
        <taxon>Betaproteobacteria</taxon>
        <taxon>Nitrosomonadales</taxon>
        <taxon>Thiobacillaceae</taxon>
        <taxon>Thiobacillus</taxon>
    </lineage>
</organism>
<dbReference type="RefSeq" id="WP_059756895.1">
    <property type="nucleotide sequence ID" value="NZ_LDUG01000033.1"/>
</dbReference>
<dbReference type="PANTHER" id="PTHR13610">
    <property type="entry name" value="METHYLTRANSFERASE DOMAIN-CONTAINING PROTEIN"/>
    <property type="match status" value="1"/>
</dbReference>
<evidence type="ECO:0000256" key="4">
    <source>
        <dbReference type="SAM" id="Phobius"/>
    </source>
</evidence>